<evidence type="ECO:0008006" key="3">
    <source>
        <dbReference type="Google" id="ProtNLM"/>
    </source>
</evidence>
<organism evidence="1 2">
    <name type="scientific">Laspinema palackyanum D2a</name>
    <dbReference type="NCBI Taxonomy" id="2953684"/>
    <lineage>
        <taxon>Bacteria</taxon>
        <taxon>Bacillati</taxon>
        <taxon>Cyanobacteriota</taxon>
        <taxon>Cyanophyceae</taxon>
        <taxon>Oscillatoriophycideae</taxon>
        <taxon>Oscillatoriales</taxon>
        <taxon>Laspinemataceae</taxon>
        <taxon>Laspinema</taxon>
        <taxon>Laspinema palackyanum</taxon>
    </lineage>
</organism>
<accession>A0ABT2N036</accession>
<proteinExistence type="predicted"/>
<evidence type="ECO:0000313" key="1">
    <source>
        <dbReference type="EMBL" id="MCT7970362.1"/>
    </source>
</evidence>
<gene>
    <name evidence="1" type="ORF">NG799_29030</name>
</gene>
<reference evidence="1 2" key="1">
    <citation type="journal article" date="2022" name="Front. Microbiol.">
        <title>High genomic differentiation and limited gene flow indicate recent cryptic speciation within the genus Laspinema (cyanobacteria).</title>
        <authorList>
            <person name="Stanojkovic A."/>
            <person name="Skoupy S."/>
            <person name="Skaloud P."/>
            <person name="Dvorak P."/>
        </authorList>
    </citation>
    <scope>NUCLEOTIDE SEQUENCE [LARGE SCALE GENOMIC DNA]</scope>
    <source>
        <strain evidence="1 2">D2a</strain>
    </source>
</reference>
<sequence length="85" mass="9503">MIKSETIAVDIYFPSEESHFYRVIVGAVGGLFQGAEIGSGITEDKGNILAIFPNQELADKFIQSCQKIEGLTTKIWQFTEKFDQN</sequence>
<dbReference type="EMBL" id="JAMXFF010000093">
    <property type="protein sequence ID" value="MCT7970362.1"/>
    <property type="molecule type" value="Genomic_DNA"/>
</dbReference>
<dbReference type="Proteomes" id="UP001525890">
    <property type="component" value="Unassembled WGS sequence"/>
</dbReference>
<comment type="caution">
    <text evidence="1">The sequence shown here is derived from an EMBL/GenBank/DDBJ whole genome shotgun (WGS) entry which is preliminary data.</text>
</comment>
<protein>
    <recommendedName>
        <fullName evidence="3">DUF4911 domain-containing protein</fullName>
    </recommendedName>
</protein>
<evidence type="ECO:0000313" key="2">
    <source>
        <dbReference type="Proteomes" id="UP001525890"/>
    </source>
</evidence>
<name>A0ABT2N036_9CYAN</name>
<keyword evidence="2" id="KW-1185">Reference proteome</keyword>
<dbReference type="RefSeq" id="WP_368009778.1">
    <property type="nucleotide sequence ID" value="NZ_JAMXFF010000093.1"/>
</dbReference>